<feature type="region of interest" description="Disordered" evidence="1">
    <location>
        <begin position="199"/>
        <end position="259"/>
    </location>
</feature>
<protein>
    <submittedName>
        <fullName evidence="2">Uncharacterized protein</fullName>
    </submittedName>
</protein>
<dbReference type="Proteomes" id="UP000186583">
    <property type="component" value="Unassembled WGS sequence"/>
</dbReference>
<dbReference type="EMBL" id="MPGH01000027">
    <property type="protein sequence ID" value="OLN95755.1"/>
    <property type="molecule type" value="Genomic_DNA"/>
</dbReference>
<evidence type="ECO:0000313" key="2">
    <source>
        <dbReference type="EMBL" id="OLN95755.1"/>
    </source>
</evidence>
<reference evidence="2 3" key="1">
    <citation type="submission" date="2016-11" db="EMBL/GenBank/DDBJ databases">
        <title>Draft Genome Assembly of Colletotrichum chlorophyti a pathogen of herbaceous plants.</title>
        <authorList>
            <person name="Gan P."/>
            <person name="Narusaka M."/>
            <person name="Tsushima A."/>
            <person name="Narusaka Y."/>
            <person name="Takano Y."/>
            <person name="Shirasu K."/>
        </authorList>
    </citation>
    <scope>NUCLEOTIDE SEQUENCE [LARGE SCALE GENOMIC DNA]</scope>
    <source>
        <strain evidence="2 3">NTL11</strain>
    </source>
</reference>
<feature type="region of interest" description="Disordered" evidence="1">
    <location>
        <begin position="34"/>
        <end position="145"/>
    </location>
</feature>
<organism evidence="2 3">
    <name type="scientific">Colletotrichum chlorophyti</name>
    <dbReference type="NCBI Taxonomy" id="708187"/>
    <lineage>
        <taxon>Eukaryota</taxon>
        <taxon>Fungi</taxon>
        <taxon>Dikarya</taxon>
        <taxon>Ascomycota</taxon>
        <taxon>Pezizomycotina</taxon>
        <taxon>Sordariomycetes</taxon>
        <taxon>Hypocreomycetidae</taxon>
        <taxon>Glomerellales</taxon>
        <taxon>Glomerellaceae</taxon>
        <taxon>Colletotrichum</taxon>
    </lineage>
</organism>
<proteinExistence type="predicted"/>
<evidence type="ECO:0000313" key="3">
    <source>
        <dbReference type="Proteomes" id="UP000186583"/>
    </source>
</evidence>
<keyword evidence="3" id="KW-1185">Reference proteome</keyword>
<comment type="caution">
    <text evidence="2">The sequence shown here is derived from an EMBL/GenBank/DDBJ whole genome shotgun (WGS) entry which is preliminary data.</text>
</comment>
<name>A0A1Q8S2U0_9PEZI</name>
<gene>
    <name evidence="2" type="ORF">CCHL11_02711</name>
</gene>
<feature type="compositionally biased region" description="Polar residues" evidence="1">
    <location>
        <begin position="89"/>
        <end position="105"/>
    </location>
</feature>
<evidence type="ECO:0000256" key="1">
    <source>
        <dbReference type="SAM" id="MobiDB-lite"/>
    </source>
</evidence>
<sequence length="422" mass="46296">MDALKNVVNNVPDWLQRLDELGDKIEERQTHLAALDLEKSAAKSIRNRGSTESLRPKDENAGPAPVTDELSTDASNAKPPANTEAPLQDESTPVKQPTSPSSGTPSALRKQTEGVMAKAQAHARAVVERQQRSDSVVSAEEGAPPQYRSRKKVNVYYDSFVQVFFSELVKFVSGSRNLMRKAKMAAKVAQIRRLAEVEVPDDGDASGDLTPDASAAAGTSDALPSLRYMSKRRMGPSARTSGRPHAGDGGQSLMNDSNPYDQLETHLEYVHHASERAAHQFLRNGDCSEDVRDIQRRLVQAKEVADKEMERIQREDPELLNAEVETNKHRTLRPTHMRREITAAKDGIPPVTSRRLEADGKLEADGTLEADTKTQITNTAVASVPKPLEADDAPIEADDEGVEDMDIALPPKLNYRSTRARG</sequence>
<dbReference type="AlphaFoldDB" id="A0A1Q8S2U0"/>
<dbReference type="OrthoDB" id="3886346at2759"/>
<accession>A0A1Q8S2U0</accession>